<evidence type="ECO:0000256" key="8">
    <source>
        <dbReference type="ARBA" id="ARBA00050776"/>
    </source>
</evidence>
<dbReference type="Gene3D" id="3.90.1150.10">
    <property type="entry name" value="Aspartate Aminotransferase, domain 1"/>
    <property type="match status" value="1"/>
</dbReference>
<gene>
    <name evidence="10" type="ORF">A2591_00195</name>
</gene>
<evidence type="ECO:0000256" key="1">
    <source>
        <dbReference type="ARBA" id="ARBA00001933"/>
    </source>
</evidence>
<dbReference type="Proteomes" id="UP000178168">
    <property type="component" value="Unassembled WGS sequence"/>
</dbReference>
<name>A0A1G2SKM9_9BACT</name>
<dbReference type="GO" id="GO:0051536">
    <property type="term" value="F:iron-sulfur cluster binding"/>
    <property type="evidence" value="ECO:0007669"/>
    <property type="project" value="UniProtKB-KW"/>
</dbReference>
<dbReference type="SUPFAM" id="SSF53383">
    <property type="entry name" value="PLP-dependent transferases"/>
    <property type="match status" value="1"/>
</dbReference>
<dbReference type="PANTHER" id="PTHR11601">
    <property type="entry name" value="CYSTEINE DESULFURYLASE FAMILY MEMBER"/>
    <property type="match status" value="1"/>
</dbReference>
<keyword evidence="5" id="KW-0663">Pyridoxal phosphate</keyword>
<dbReference type="GO" id="GO:0031071">
    <property type="term" value="F:cysteine desulfurase activity"/>
    <property type="evidence" value="ECO:0007669"/>
    <property type="project" value="UniProtKB-EC"/>
</dbReference>
<dbReference type="PIRSF" id="PIRSF005572">
    <property type="entry name" value="NifS"/>
    <property type="match status" value="1"/>
</dbReference>
<comment type="similarity">
    <text evidence="2">Belongs to the class-V pyridoxal-phosphate-dependent aminotransferase family. NifS/IscS subfamily.</text>
</comment>
<keyword evidence="3" id="KW-0808">Transferase</keyword>
<evidence type="ECO:0000256" key="2">
    <source>
        <dbReference type="ARBA" id="ARBA00006490"/>
    </source>
</evidence>
<evidence type="ECO:0000259" key="9">
    <source>
        <dbReference type="Pfam" id="PF00266"/>
    </source>
</evidence>
<comment type="cofactor">
    <cofactor evidence="1">
        <name>pyridoxal 5'-phosphate</name>
        <dbReference type="ChEBI" id="CHEBI:597326"/>
    </cofactor>
</comment>
<dbReference type="Gene3D" id="3.40.640.10">
    <property type="entry name" value="Type I PLP-dependent aspartate aminotransferase-like (Major domain)"/>
    <property type="match status" value="1"/>
</dbReference>
<dbReference type="InterPro" id="IPR015422">
    <property type="entry name" value="PyrdxlP-dep_Trfase_small"/>
</dbReference>
<comment type="caution">
    <text evidence="10">The sequence shown here is derived from an EMBL/GenBank/DDBJ whole genome shotgun (WGS) entry which is preliminary data.</text>
</comment>
<evidence type="ECO:0000256" key="5">
    <source>
        <dbReference type="ARBA" id="ARBA00022898"/>
    </source>
</evidence>
<evidence type="ECO:0000313" key="10">
    <source>
        <dbReference type="EMBL" id="OHA85574.1"/>
    </source>
</evidence>
<organism evidence="10 11">
    <name type="scientific">Candidatus Yonathbacteria bacterium RIFOXYD1_FULL_52_36</name>
    <dbReference type="NCBI Taxonomy" id="1802730"/>
    <lineage>
        <taxon>Bacteria</taxon>
        <taxon>Candidatus Yonathiibacteriota</taxon>
    </lineage>
</organism>
<dbReference type="Gene3D" id="1.10.260.50">
    <property type="match status" value="1"/>
</dbReference>
<accession>A0A1G2SKM9</accession>
<keyword evidence="4" id="KW-0479">Metal-binding</keyword>
<comment type="catalytic activity">
    <reaction evidence="8">
        <text>(sulfur carrier)-H + L-cysteine = (sulfur carrier)-SH + L-alanine</text>
        <dbReference type="Rhea" id="RHEA:43892"/>
        <dbReference type="Rhea" id="RHEA-COMP:14737"/>
        <dbReference type="Rhea" id="RHEA-COMP:14739"/>
        <dbReference type="ChEBI" id="CHEBI:29917"/>
        <dbReference type="ChEBI" id="CHEBI:35235"/>
        <dbReference type="ChEBI" id="CHEBI:57972"/>
        <dbReference type="ChEBI" id="CHEBI:64428"/>
        <dbReference type="EC" id="2.8.1.7"/>
    </reaction>
</comment>
<dbReference type="InterPro" id="IPR015424">
    <property type="entry name" value="PyrdxlP-dep_Trfase"/>
</dbReference>
<dbReference type="InterPro" id="IPR000192">
    <property type="entry name" value="Aminotrans_V_dom"/>
</dbReference>
<dbReference type="EMBL" id="MHUZ01000021">
    <property type="protein sequence ID" value="OHA85574.1"/>
    <property type="molecule type" value="Genomic_DNA"/>
</dbReference>
<reference evidence="10 11" key="1">
    <citation type="journal article" date="2016" name="Nat. Commun.">
        <title>Thousands of microbial genomes shed light on interconnected biogeochemical processes in an aquifer system.</title>
        <authorList>
            <person name="Anantharaman K."/>
            <person name="Brown C.T."/>
            <person name="Hug L.A."/>
            <person name="Sharon I."/>
            <person name="Castelle C.J."/>
            <person name="Probst A.J."/>
            <person name="Thomas B.C."/>
            <person name="Singh A."/>
            <person name="Wilkins M.J."/>
            <person name="Karaoz U."/>
            <person name="Brodie E.L."/>
            <person name="Williams K.H."/>
            <person name="Hubbard S.S."/>
            <person name="Banfield J.F."/>
        </authorList>
    </citation>
    <scope>NUCLEOTIDE SEQUENCE [LARGE SCALE GENOMIC DNA]</scope>
</reference>
<dbReference type="InterPro" id="IPR015421">
    <property type="entry name" value="PyrdxlP-dep_Trfase_major"/>
</dbReference>
<evidence type="ECO:0000256" key="7">
    <source>
        <dbReference type="ARBA" id="ARBA00023014"/>
    </source>
</evidence>
<dbReference type="STRING" id="1802730.A2591_00195"/>
<keyword evidence="7" id="KW-0411">Iron-sulfur</keyword>
<dbReference type="InterPro" id="IPR016454">
    <property type="entry name" value="Cysteine_dSase"/>
</dbReference>
<protein>
    <recommendedName>
        <fullName evidence="9">Aminotransferase class V domain-containing protein</fullName>
    </recommendedName>
</protein>
<evidence type="ECO:0000256" key="4">
    <source>
        <dbReference type="ARBA" id="ARBA00022723"/>
    </source>
</evidence>
<dbReference type="GO" id="GO:0046872">
    <property type="term" value="F:metal ion binding"/>
    <property type="evidence" value="ECO:0007669"/>
    <property type="project" value="UniProtKB-KW"/>
</dbReference>
<dbReference type="PANTHER" id="PTHR11601:SF34">
    <property type="entry name" value="CYSTEINE DESULFURASE"/>
    <property type="match status" value="1"/>
</dbReference>
<dbReference type="Pfam" id="PF00266">
    <property type="entry name" value="Aminotran_5"/>
    <property type="match status" value="1"/>
</dbReference>
<proteinExistence type="inferred from homology"/>
<sequence>MARTLTKKKRPTRVTQRKSAAKRVYLDYAAATPMRKEALAALVAYEKKHPENPSSIHRGGVFARRAIEEARQVFAEGLSAHADEIIFTSNATEANMTALTSAVEGFRAAFPGKTPEILISSIEHASVHEGALALVHAGKAIVREIPGDEYGTVSLKALRELITPNTAIVSVMYANNEFGTIEPVKDIVKVAVRARKENQLRYPLVHTDACQAAQFLDIASSRLNIDFLTISGAKFYGPKGVGVLYVRRGGSVTPVIPGEQEQGRRGGTEWGAGIVAAATAFALARDASEKEEKRLRKLSGALTADLMRRVPGVIINGHPTDRVPHIVNFSVPGMAHDYLALALDAEGFAVSTGSACTGTLGADSRVILALKKQGVHGGIRVSLGSDTTAQSLKEFVSALGRILARMEPYADVSDI</sequence>
<keyword evidence="6" id="KW-0408">Iron</keyword>
<dbReference type="AlphaFoldDB" id="A0A1G2SKM9"/>
<feature type="domain" description="Aminotransferase class V" evidence="9">
    <location>
        <begin position="24"/>
        <end position="394"/>
    </location>
</feature>
<evidence type="ECO:0000313" key="11">
    <source>
        <dbReference type="Proteomes" id="UP000178168"/>
    </source>
</evidence>
<evidence type="ECO:0000256" key="6">
    <source>
        <dbReference type="ARBA" id="ARBA00023004"/>
    </source>
</evidence>
<evidence type="ECO:0000256" key="3">
    <source>
        <dbReference type="ARBA" id="ARBA00022679"/>
    </source>
</evidence>